<gene>
    <name evidence="8" type="ORF">ACFFFR_02370</name>
</gene>
<dbReference type="Pfam" id="PF01292">
    <property type="entry name" value="Ni_hydr_CYTB"/>
    <property type="match status" value="1"/>
</dbReference>
<dbReference type="SUPFAM" id="SSF81342">
    <property type="entry name" value="Transmembrane di-heme cytochromes"/>
    <property type="match status" value="1"/>
</dbReference>
<feature type="transmembrane region" description="Helical" evidence="6">
    <location>
        <begin position="58"/>
        <end position="78"/>
    </location>
</feature>
<dbReference type="EMBL" id="JBHLUB010000002">
    <property type="protein sequence ID" value="MFC0581235.1"/>
    <property type="molecule type" value="Genomic_DNA"/>
</dbReference>
<evidence type="ECO:0000256" key="3">
    <source>
        <dbReference type="ARBA" id="ARBA00022692"/>
    </source>
</evidence>
<dbReference type="PANTHER" id="PTHR30485:SF1">
    <property type="entry name" value="CYTOCHROME YDHU-RELATED"/>
    <property type="match status" value="1"/>
</dbReference>
<dbReference type="InterPro" id="IPR016174">
    <property type="entry name" value="Di-haem_cyt_TM"/>
</dbReference>
<dbReference type="InterPro" id="IPR011577">
    <property type="entry name" value="Cyt_b561_bac/Ni-Hgenase"/>
</dbReference>
<keyword evidence="2" id="KW-1003">Cell membrane</keyword>
<proteinExistence type="predicted"/>
<comment type="caution">
    <text evidence="8">The sequence shown here is derived from an EMBL/GenBank/DDBJ whole genome shotgun (WGS) entry which is preliminary data.</text>
</comment>
<keyword evidence="9" id="KW-1185">Reference proteome</keyword>
<dbReference type="Proteomes" id="UP001589862">
    <property type="component" value="Unassembled WGS sequence"/>
</dbReference>
<evidence type="ECO:0000256" key="5">
    <source>
        <dbReference type="ARBA" id="ARBA00023136"/>
    </source>
</evidence>
<evidence type="ECO:0000256" key="1">
    <source>
        <dbReference type="ARBA" id="ARBA00004651"/>
    </source>
</evidence>
<evidence type="ECO:0000259" key="7">
    <source>
        <dbReference type="Pfam" id="PF01292"/>
    </source>
</evidence>
<evidence type="ECO:0000313" key="8">
    <source>
        <dbReference type="EMBL" id="MFC0581235.1"/>
    </source>
</evidence>
<evidence type="ECO:0000256" key="6">
    <source>
        <dbReference type="SAM" id="Phobius"/>
    </source>
</evidence>
<feature type="transmembrane region" description="Helical" evidence="6">
    <location>
        <begin position="118"/>
        <end position="140"/>
    </location>
</feature>
<protein>
    <submittedName>
        <fullName evidence="8">Cytochrome b/b6 domain-containing protein</fullName>
    </submittedName>
</protein>
<feature type="transmembrane region" description="Helical" evidence="6">
    <location>
        <begin position="220"/>
        <end position="245"/>
    </location>
</feature>
<dbReference type="InterPro" id="IPR051542">
    <property type="entry name" value="Hydrogenase_cytochrome"/>
</dbReference>
<evidence type="ECO:0000256" key="4">
    <source>
        <dbReference type="ARBA" id="ARBA00022989"/>
    </source>
</evidence>
<keyword evidence="5 6" id="KW-0472">Membrane</keyword>
<feature type="transmembrane region" description="Helical" evidence="6">
    <location>
        <begin position="180"/>
        <end position="199"/>
    </location>
</feature>
<dbReference type="PANTHER" id="PTHR30485">
    <property type="entry name" value="NI/FE-HYDROGENASE 1 B-TYPE CYTOCHROME SUBUNIT"/>
    <property type="match status" value="1"/>
</dbReference>
<evidence type="ECO:0000256" key="2">
    <source>
        <dbReference type="ARBA" id="ARBA00022475"/>
    </source>
</evidence>
<keyword evidence="4 6" id="KW-1133">Transmembrane helix</keyword>
<feature type="domain" description="Cytochrome b561 bacterial/Ni-hydrogenase" evidence="7">
    <location>
        <begin position="56"/>
        <end position="258"/>
    </location>
</feature>
<reference evidence="8 9" key="1">
    <citation type="submission" date="2024-09" db="EMBL/GenBank/DDBJ databases">
        <authorList>
            <person name="Sun Q."/>
            <person name="Mori K."/>
        </authorList>
    </citation>
    <scope>NUCLEOTIDE SEQUENCE [LARGE SCALE GENOMIC DNA]</scope>
    <source>
        <strain evidence="8 9">NCAIM B.02604</strain>
    </source>
</reference>
<dbReference type="RefSeq" id="WP_377457925.1">
    <property type="nucleotide sequence ID" value="NZ_JBHLUB010000002.1"/>
</dbReference>
<evidence type="ECO:0000313" key="9">
    <source>
        <dbReference type="Proteomes" id="UP001589862"/>
    </source>
</evidence>
<sequence>MPHNKRLLGIIVGAVAVLALAVAGSIMFLNSGAGQDFVGTYPGYAELPENTPTGFPAWLGWQHFFNFFLMALIIRTGIRVRTVQRPEAYWTPKPRKSRGGRGTKTGKKISIDLWFHQLLDVLWVLNGLIFVVLLFATGHWKRIIPTSWDVFPNALSAAMQYLSFNLPNVDAWYNYNSLQLLSYFTVVFVASPVAILTGLRTSEFWPKSAEGLNKVFPMQLARAVHWPTMIFFVAFIVVHVILVLVPDAKTQLAYMFAGTDQDTWLGVWLTIAAVAVTIGATLASRAALIAPLARLSGKVTRK</sequence>
<name>A0ABV6P7Y6_9MICC</name>
<dbReference type="Gene3D" id="1.20.950.20">
    <property type="entry name" value="Transmembrane di-heme cytochromes, Chain C"/>
    <property type="match status" value="1"/>
</dbReference>
<feature type="transmembrane region" description="Helical" evidence="6">
    <location>
        <begin position="265"/>
        <end position="293"/>
    </location>
</feature>
<accession>A0ABV6P7Y6</accession>
<comment type="subcellular location">
    <subcellularLocation>
        <location evidence="1">Cell membrane</location>
        <topology evidence="1">Multi-pass membrane protein</topology>
    </subcellularLocation>
</comment>
<keyword evidence="3 6" id="KW-0812">Transmembrane</keyword>
<organism evidence="8 9">
    <name type="scientific">Micrococcoides hystricis</name>
    <dbReference type="NCBI Taxonomy" id="1572761"/>
    <lineage>
        <taxon>Bacteria</taxon>
        <taxon>Bacillati</taxon>
        <taxon>Actinomycetota</taxon>
        <taxon>Actinomycetes</taxon>
        <taxon>Micrococcales</taxon>
        <taxon>Micrococcaceae</taxon>
        <taxon>Micrococcoides</taxon>
    </lineage>
</organism>